<dbReference type="AlphaFoldDB" id="A0A2H3DE81"/>
<dbReference type="InParanoid" id="A0A2H3DE81"/>
<dbReference type="Proteomes" id="UP000217790">
    <property type="component" value="Unassembled WGS sequence"/>
</dbReference>
<name>A0A2H3DE81_ARMGA</name>
<dbReference type="EMBL" id="KZ293667">
    <property type="protein sequence ID" value="PBK89752.1"/>
    <property type="molecule type" value="Genomic_DNA"/>
</dbReference>
<keyword evidence="2" id="KW-1185">Reference proteome</keyword>
<gene>
    <name evidence="1" type="ORF">ARMGADRAFT_1014913</name>
</gene>
<proteinExistence type="predicted"/>
<sequence>FDSLPLAKYSCCFPRKLSIIMSYMSFWEWCISVDLRSRDPINEDIVDVTDG</sequence>
<reference evidence="2" key="1">
    <citation type="journal article" date="2017" name="Nat. Ecol. Evol.">
        <title>Genome expansion and lineage-specific genetic innovations in the forest pathogenic fungi Armillaria.</title>
        <authorList>
            <person name="Sipos G."/>
            <person name="Prasanna A.N."/>
            <person name="Walter M.C."/>
            <person name="O'Connor E."/>
            <person name="Balint B."/>
            <person name="Krizsan K."/>
            <person name="Kiss B."/>
            <person name="Hess J."/>
            <person name="Varga T."/>
            <person name="Slot J."/>
            <person name="Riley R."/>
            <person name="Boka B."/>
            <person name="Rigling D."/>
            <person name="Barry K."/>
            <person name="Lee J."/>
            <person name="Mihaltcheva S."/>
            <person name="LaButti K."/>
            <person name="Lipzen A."/>
            <person name="Waldron R."/>
            <person name="Moloney N.M."/>
            <person name="Sperisen C."/>
            <person name="Kredics L."/>
            <person name="Vagvoelgyi C."/>
            <person name="Patrignani A."/>
            <person name="Fitzpatrick D."/>
            <person name="Nagy I."/>
            <person name="Doyle S."/>
            <person name="Anderson J.B."/>
            <person name="Grigoriev I.V."/>
            <person name="Gueldener U."/>
            <person name="Muensterkoetter M."/>
            <person name="Nagy L.G."/>
        </authorList>
    </citation>
    <scope>NUCLEOTIDE SEQUENCE [LARGE SCALE GENOMIC DNA]</scope>
    <source>
        <strain evidence="2">Ar21-2</strain>
    </source>
</reference>
<organism evidence="1 2">
    <name type="scientific">Armillaria gallica</name>
    <name type="common">Bulbous honey fungus</name>
    <name type="synonym">Armillaria bulbosa</name>
    <dbReference type="NCBI Taxonomy" id="47427"/>
    <lineage>
        <taxon>Eukaryota</taxon>
        <taxon>Fungi</taxon>
        <taxon>Dikarya</taxon>
        <taxon>Basidiomycota</taxon>
        <taxon>Agaricomycotina</taxon>
        <taxon>Agaricomycetes</taxon>
        <taxon>Agaricomycetidae</taxon>
        <taxon>Agaricales</taxon>
        <taxon>Marasmiineae</taxon>
        <taxon>Physalacriaceae</taxon>
        <taxon>Armillaria</taxon>
    </lineage>
</organism>
<evidence type="ECO:0000313" key="2">
    <source>
        <dbReference type="Proteomes" id="UP000217790"/>
    </source>
</evidence>
<accession>A0A2H3DE81</accession>
<evidence type="ECO:0000313" key="1">
    <source>
        <dbReference type="EMBL" id="PBK89752.1"/>
    </source>
</evidence>
<protein>
    <submittedName>
        <fullName evidence="1">Uncharacterized protein</fullName>
    </submittedName>
</protein>
<feature type="non-terminal residue" evidence="1">
    <location>
        <position position="1"/>
    </location>
</feature>